<dbReference type="RefSeq" id="WP_155457035.1">
    <property type="nucleotide sequence ID" value="NZ_WNKX01000034.1"/>
</dbReference>
<name>A0A6L6QPQ9_9BURK</name>
<accession>A0A6L6QPQ9</accession>
<evidence type="ECO:0008006" key="4">
    <source>
        <dbReference type="Google" id="ProtNLM"/>
    </source>
</evidence>
<dbReference type="SUPFAM" id="SSF51197">
    <property type="entry name" value="Clavaminate synthase-like"/>
    <property type="match status" value="1"/>
</dbReference>
<dbReference type="GO" id="GO:0005506">
    <property type="term" value="F:iron ion binding"/>
    <property type="evidence" value="ECO:0007669"/>
    <property type="project" value="UniProtKB-ARBA"/>
</dbReference>
<dbReference type="PANTHER" id="PTHR20883:SF48">
    <property type="entry name" value="ECTOINE DIOXYGENASE"/>
    <property type="match status" value="1"/>
</dbReference>
<comment type="caution">
    <text evidence="2">The sequence shown here is derived from an EMBL/GenBank/DDBJ whole genome shotgun (WGS) entry which is preliminary data.</text>
</comment>
<keyword evidence="3" id="KW-1185">Reference proteome</keyword>
<evidence type="ECO:0000256" key="1">
    <source>
        <dbReference type="ARBA" id="ARBA00001954"/>
    </source>
</evidence>
<proteinExistence type="predicted"/>
<dbReference type="Gene3D" id="2.60.120.620">
    <property type="entry name" value="q2cbj1_9rhob like domain"/>
    <property type="match status" value="1"/>
</dbReference>
<evidence type="ECO:0000313" key="3">
    <source>
        <dbReference type="Proteomes" id="UP000472320"/>
    </source>
</evidence>
<dbReference type="InterPro" id="IPR008775">
    <property type="entry name" value="Phytyl_CoA_dOase-like"/>
</dbReference>
<dbReference type="AlphaFoldDB" id="A0A6L6QPQ9"/>
<dbReference type="EMBL" id="WNKX01000034">
    <property type="protein sequence ID" value="MTW14101.1"/>
    <property type="molecule type" value="Genomic_DNA"/>
</dbReference>
<dbReference type="Proteomes" id="UP000472320">
    <property type="component" value="Unassembled WGS sequence"/>
</dbReference>
<protein>
    <recommendedName>
        <fullName evidence="4">Phytanoyl-CoA dioxygenase</fullName>
    </recommendedName>
</protein>
<comment type="cofactor">
    <cofactor evidence="1">
        <name>Fe(2+)</name>
        <dbReference type="ChEBI" id="CHEBI:29033"/>
    </cofactor>
</comment>
<gene>
    <name evidence="2" type="ORF">GM658_26150</name>
</gene>
<dbReference type="Pfam" id="PF05721">
    <property type="entry name" value="PhyH"/>
    <property type="match status" value="1"/>
</dbReference>
<sequence length="317" mass="35804">MKAITKEDWMSTRTWIDLDNADVRSYLAKVSDRVTYDLEQKLRDWQTRGVVIFEGLIEHKLIDALLNDVEYLRKHHRDFELSAEIKGVQKEIATFTDEELDSDGVKFNSIHSISRAAGMLSLSAPVTEFLGHVFGSPACALQSLTFYRGSQQPAHVDYPYVRCQTKLGHLAASWIPLEDIHPDAGPLAYYPGSHHPEVSGFFDWGQGSIVLEHDSTQQPIELSRFLEDKVRQAAIAPEIFLPKKGDVLIWHGNLIHEGTAINNPALTRKSYVTHYTSLEAYPQEHRRAKGEGLTLNGGYAYDYPWLSPSRSQLPSSK</sequence>
<evidence type="ECO:0000313" key="2">
    <source>
        <dbReference type="EMBL" id="MTW14101.1"/>
    </source>
</evidence>
<dbReference type="OrthoDB" id="9791262at2"/>
<reference evidence="2 3" key="1">
    <citation type="submission" date="2019-11" db="EMBL/GenBank/DDBJ databases">
        <title>Type strains purchased from KCTC, JCM and DSMZ.</title>
        <authorList>
            <person name="Lu H."/>
        </authorList>
    </citation>
    <scope>NUCLEOTIDE SEQUENCE [LARGE SCALE GENOMIC DNA]</scope>
    <source>
        <strain evidence="2 3">JCM 31587</strain>
    </source>
</reference>
<dbReference type="PANTHER" id="PTHR20883">
    <property type="entry name" value="PHYTANOYL-COA DIOXYGENASE DOMAIN CONTAINING 1"/>
    <property type="match status" value="1"/>
</dbReference>
<dbReference type="GO" id="GO:0016706">
    <property type="term" value="F:2-oxoglutarate-dependent dioxygenase activity"/>
    <property type="evidence" value="ECO:0007669"/>
    <property type="project" value="UniProtKB-ARBA"/>
</dbReference>
<organism evidence="2 3">
    <name type="scientific">Massilia eburnea</name>
    <dbReference type="NCBI Taxonomy" id="1776165"/>
    <lineage>
        <taxon>Bacteria</taxon>
        <taxon>Pseudomonadati</taxon>
        <taxon>Pseudomonadota</taxon>
        <taxon>Betaproteobacteria</taxon>
        <taxon>Burkholderiales</taxon>
        <taxon>Oxalobacteraceae</taxon>
        <taxon>Telluria group</taxon>
        <taxon>Massilia</taxon>
    </lineage>
</organism>